<evidence type="ECO:0000313" key="3">
    <source>
        <dbReference type="EMBL" id="KAG9956065.1"/>
    </source>
</evidence>
<dbReference type="GO" id="GO:0005634">
    <property type="term" value="C:nucleus"/>
    <property type="evidence" value="ECO:0007669"/>
    <property type="project" value="InterPro"/>
</dbReference>
<dbReference type="InterPro" id="IPR056149">
    <property type="entry name" value="PRP5/DDX46/KHDC4_KH"/>
</dbReference>
<dbReference type="AlphaFoldDB" id="A0A9P8F9F0"/>
<name>A0A9P8F9F0_AURME</name>
<keyword evidence="4" id="KW-1185">Reference proteome</keyword>
<dbReference type="Pfam" id="PF23469">
    <property type="entry name" value="KH_12"/>
    <property type="match status" value="1"/>
</dbReference>
<accession>A0A9P8F9F0</accession>
<feature type="non-terminal residue" evidence="3">
    <location>
        <position position="1"/>
    </location>
</feature>
<feature type="region of interest" description="Disordered" evidence="1">
    <location>
        <begin position="1"/>
        <end position="105"/>
    </location>
</feature>
<sequence>MSDEPRKRSRFDQTESDARPSRFDRRSRSPRNRTSEPRQRTRSPVSGTNSPAPRDAAAAAAAAAAKINAQIQARKGIQHVDVPPIRSTESPSAAGTQSPAAGGLNADIYTQDGDFIRDIEVNDLRNRYTLTKGSTQKMIKEKTGA</sequence>
<feature type="compositionally biased region" description="Basic and acidic residues" evidence="1">
    <location>
        <begin position="1"/>
        <end position="39"/>
    </location>
</feature>
<organism evidence="3 4">
    <name type="scientific">Aureobasidium melanogenum</name>
    <name type="common">Aureobasidium pullulans var. melanogenum</name>
    <dbReference type="NCBI Taxonomy" id="46634"/>
    <lineage>
        <taxon>Eukaryota</taxon>
        <taxon>Fungi</taxon>
        <taxon>Dikarya</taxon>
        <taxon>Ascomycota</taxon>
        <taxon>Pezizomycotina</taxon>
        <taxon>Dothideomycetes</taxon>
        <taxon>Dothideomycetidae</taxon>
        <taxon>Dothideales</taxon>
        <taxon>Saccotheciaceae</taxon>
        <taxon>Aureobasidium</taxon>
    </lineage>
</organism>
<reference evidence="3" key="2">
    <citation type="submission" date="2021-08" db="EMBL/GenBank/DDBJ databases">
        <authorList>
            <person name="Gostincar C."/>
            <person name="Sun X."/>
            <person name="Song Z."/>
            <person name="Gunde-Cimerman N."/>
        </authorList>
    </citation>
    <scope>NUCLEOTIDE SEQUENCE</scope>
    <source>
        <strain evidence="3">EXF-9298</strain>
    </source>
</reference>
<feature type="compositionally biased region" description="Polar residues" evidence="1">
    <location>
        <begin position="42"/>
        <end position="51"/>
    </location>
</feature>
<evidence type="ECO:0000256" key="1">
    <source>
        <dbReference type="SAM" id="MobiDB-lite"/>
    </source>
</evidence>
<gene>
    <name evidence="3" type="ORF">KCU98_g17523</name>
</gene>
<feature type="domain" description="ATP-dependent RNA helicase PRP5/DDX46/KHDC4 KH" evidence="2">
    <location>
        <begin position="116"/>
        <end position="145"/>
    </location>
</feature>
<evidence type="ECO:0000313" key="4">
    <source>
        <dbReference type="Proteomes" id="UP000729357"/>
    </source>
</evidence>
<comment type="caution">
    <text evidence="3">The sequence shown here is derived from an EMBL/GenBank/DDBJ whole genome shotgun (WGS) entry which is preliminary data.</text>
</comment>
<feature type="compositionally biased region" description="Polar residues" evidence="1">
    <location>
        <begin position="87"/>
        <end position="99"/>
    </location>
</feature>
<dbReference type="EMBL" id="JAHFXS010004350">
    <property type="protein sequence ID" value="KAG9956065.1"/>
    <property type="molecule type" value="Genomic_DNA"/>
</dbReference>
<feature type="compositionally biased region" description="Low complexity" evidence="1">
    <location>
        <begin position="56"/>
        <end position="65"/>
    </location>
</feature>
<protein>
    <recommendedName>
        <fullName evidence="2">ATP-dependent RNA helicase PRP5/DDX46/KHDC4 KH domain-containing protein</fullName>
    </recommendedName>
</protein>
<proteinExistence type="predicted"/>
<evidence type="ECO:0000259" key="2">
    <source>
        <dbReference type="Pfam" id="PF23469"/>
    </source>
</evidence>
<dbReference type="Proteomes" id="UP000729357">
    <property type="component" value="Unassembled WGS sequence"/>
</dbReference>
<dbReference type="InterPro" id="IPR031121">
    <property type="entry name" value="RIK/BLOM7"/>
</dbReference>
<reference evidence="3" key="1">
    <citation type="journal article" date="2021" name="J Fungi (Basel)">
        <title>Virulence traits and population genomics of the black yeast Aureobasidium melanogenum.</title>
        <authorList>
            <person name="Cernosa A."/>
            <person name="Sun X."/>
            <person name="Gostincar C."/>
            <person name="Fang C."/>
            <person name="Gunde-Cimerman N."/>
            <person name="Song Z."/>
        </authorList>
    </citation>
    <scope>NUCLEOTIDE SEQUENCE</scope>
    <source>
        <strain evidence="3">EXF-9298</strain>
    </source>
</reference>
<dbReference type="PANTHER" id="PTHR15744:SF0">
    <property type="entry name" value="KH HOMOLOGY DOMAIN-CONTAINING PROTEIN 4"/>
    <property type="match status" value="1"/>
</dbReference>
<dbReference type="GO" id="GO:0003723">
    <property type="term" value="F:RNA binding"/>
    <property type="evidence" value="ECO:0007669"/>
    <property type="project" value="InterPro"/>
</dbReference>
<dbReference type="PANTHER" id="PTHR15744">
    <property type="entry name" value="BLOM7"/>
    <property type="match status" value="1"/>
</dbReference>